<evidence type="ECO:0000256" key="6">
    <source>
        <dbReference type="ARBA" id="ARBA00022729"/>
    </source>
</evidence>
<comment type="subcellular location">
    <subcellularLocation>
        <location evidence="1 11">Secreted</location>
    </subcellularLocation>
</comment>
<protein>
    <recommendedName>
        <fullName evidence="4 11">Pectinesterase</fullName>
        <ecNumber evidence="4 11">3.1.1.11</ecNumber>
    </recommendedName>
</protein>
<dbReference type="GO" id="GO:0045490">
    <property type="term" value="P:pectin catabolic process"/>
    <property type="evidence" value="ECO:0007669"/>
    <property type="project" value="UniProtKB-UniRule"/>
</dbReference>
<dbReference type="InterPro" id="IPR011050">
    <property type="entry name" value="Pectin_lyase_fold/virulence"/>
</dbReference>
<evidence type="ECO:0000256" key="4">
    <source>
        <dbReference type="ARBA" id="ARBA00013229"/>
    </source>
</evidence>
<dbReference type="PROSITE" id="PS00503">
    <property type="entry name" value="PECTINESTERASE_2"/>
    <property type="match status" value="1"/>
</dbReference>
<dbReference type="PANTHER" id="PTHR31321:SF127">
    <property type="entry name" value="PECTINESTERASE"/>
    <property type="match status" value="1"/>
</dbReference>
<comment type="pathway">
    <text evidence="2 11">Glycan metabolism; pectin degradation; 2-dehydro-3-deoxy-D-gluconate from pectin: step 1/5.</text>
</comment>
<name>A0A8K0JBL9_9HYPO</name>
<accession>A0A8K0JBL9</accession>
<dbReference type="PANTHER" id="PTHR31321">
    <property type="entry name" value="ACYL-COA THIOESTER HYDROLASE YBHC-RELATED"/>
    <property type="match status" value="1"/>
</dbReference>
<feature type="domain" description="Pectinesterase catalytic" evidence="12">
    <location>
        <begin position="32"/>
        <end position="296"/>
    </location>
</feature>
<evidence type="ECO:0000256" key="2">
    <source>
        <dbReference type="ARBA" id="ARBA00005184"/>
    </source>
</evidence>
<keyword evidence="5 11" id="KW-0964">Secreted</keyword>
<dbReference type="InterPro" id="IPR012334">
    <property type="entry name" value="Pectin_lyas_fold"/>
</dbReference>
<dbReference type="UniPathway" id="UPA00545">
    <property type="reaction ID" value="UER00823"/>
</dbReference>
<feature type="chain" id="PRO_5035488991" description="Pectinesterase" evidence="11">
    <location>
        <begin position="19"/>
        <end position="332"/>
    </location>
</feature>
<organism evidence="13 14">
    <name type="scientific">Claviceps africana</name>
    <dbReference type="NCBI Taxonomy" id="83212"/>
    <lineage>
        <taxon>Eukaryota</taxon>
        <taxon>Fungi</taxon>
        <taxon>Dikarya</taxon>
        <taxon>Ascomycota</taxon>
        <taxon>Pezizomycotina</taxon>
        <taxon>Sordariomycetes</taxon>
        <taxon>Hypocreomycetidae</taxon>
        <taxon>Hypocreales</taxon>
        <taxon>Clavicipitaceae</taxon>
        <taxon>Claviceps</taxon>
    </lineage>
</organism>
<evidence type="ECO:0000256" key="9">
    <source>
        <dbReference type="ARBA" id="ARBA00047928"/>
    </source>
</evidence>
<dbReference type="Proteomes" id="UP000811619">
    <property type="component" value="Unassembled WGS sequence"/>
</dbReference>
<dbReference type="EMBL" id="SRPY01000075">
    <property type="protein sequence ID" value="KAG5929177.1"/>
    <property type="molecule type" value="Genomic_DNA"/>
</dbReference>
<dbReference type="InterPro" id="IPR000070">
    <property type="entry name" value="Pectinesterase_cat"/>
</dbReference>
<gene>
    <name evidence="13" type="ORF">E4U42_006905</name>
</gene>
<evidence type="ECO:0000259" key="12">
    <source>
        <dbReference type="Pfam" id="PF01095"/>
    </source>
</evidence>
<sequence>MLFPSMTAMLALATAVLANTRITPPNGAVIVGKGHYATIQAAFNALDHATKKEQSIFIYPGTYHEQVTIDDIKSPLSIYGYSTNTTSYEHNQVTIVAGHSQKDRPHNESTATLRVKISNFKLYNVNVVNSFGQGSQAIALSAYEPNQGFYACSFKGFQDTVLSQRGAQLYVGCYIEGATDFIFGQGANAWFDSCTLGVVTTSANVGFITASGRDSANSPSYYVFDRSSIVAAPGSNVPAGIYYLGRPWRPFARVAFQRTSMSNVINKAGWSQWSTSDTRLAHVTFAELGNYGPGASGPRAKFATKLPKLLTASDVLGSNYKSAYYYDASYMH</sequence>
<proteinExistence type="inferred from homology"/>
<evidence type="ECO:0000256" key="1">
    <source>
        <dbReference type="ARBA" id="ARBA00004613"/>
    </source>
</evidence>
<dbReference type="GO" id="GO:0005576">
    <property type="term" value="C:extracellular region"/>
    <property type="evidence" value="ECO:0007669"/>
    <property type="project" value="UniProtKB-SubCell"/>
</dbReference>
<evidence type="ECO:0000256" key="10">
    <source>
        <dbReference type="PROSITE-ProRule" id="PRU10040"/>
    </source>
</evidence>
<keyword evidence="6 11" id="KW-0732">Signal</keyword>
<evidence type="ECO:0000313" key="13">
    <source>
        <dbReference type="EMBL" id="KAG5929177.1"/>
    </source>
</evidence>
<reference evidence="13" key="1">
    <citation type="journal article" date="2020" name="bioRxiv">
        <title>Whole genome comparisons of ergot fungi reveals the divergence and evolution of species within the genus Claviceps are the result of varying mechanisms driving genome evolution and host range expansion.</title>
        <authorList>
            <person name="Wyka S.A."/>
            <person name="Mondo S.J."/>
            <person name="Liu M."/>
            <person name="Dettman J."/>
            <person name="Nalam V."/>
            <person name="Broders K.D."/>
        </authorList>
    </citation>
    <scope>NUCLEOTIDE SEQUENCE</scope>
    <source>
        <strain evidence="13">CCC 489</strain>
    </source>
</reference>
<dbReference type="EC" id="3.1.1.11" evidence="4 11"/>
<dbReference type="AlphaFoldDB" id="A0A8K0JBL9"/>
<dbReference type="SUPFAM" id="SSF51126">
    <property type="entry name" value="Pectin lyase-like"/>
    <property type="match status" value="1"/>
</dbReference>
<dbReference type="FunFam" id="2.160.20.10:FF:000014">
    <property type="entry name" value="Pectinesterase"/>
    <property type="match status" value="1"/>
</dbReference>
<dbReference type="GO" id="GO:0030599">
    <property type="term" value="F:pectinesterase activity"/>
    <property type="evidence" value="ECO:0007669"/>
    <property type="project" value="UniProtKB-UniRule"/>
</dbReference>
<feature type="active site" evidence="10">
    <location>
        <position position="180"/>
    </location>
</feature>
<evidence type="ECO:0000256" key="8">
    <source>
        <dbReference type="ARBA" id="ARBA00023085"/>
    </source>
</evidence>
<comment type="caution">
    <text evidence="13">The sequence shown here is derived from an EMBL/GenBank/DDBJ whole genome shotgun (WGS) entry which is preliminary data.</text>
</comment>
<evidence type="ECO:0000313" key="14">
    <source>
        <dbReference type="Proteomes" id="UP000811619"/>
    </source>
</evidence>
<evidence type="ECO:0000256" key="11">
    <source>
        <dbReference type="RuleBase" id="RU000589"/>
    </source>
</evidence>
<dbReference type="OrthoDB" id="2019149at2759"/>
<comment type="catalytic activity">
    <reaction evidence="9 11">
        <text>[(1-&gt;4)-alpha-D-galacturonosyl methyl ester](n) + n H2O = [(1-&gt;4)-alpha-D-galacturonosyl](n) + n methanol + n H(+)</text>
        <dbReference type="Rhea" id="RHEA:22380"/>
        <dbReference type="Rhea" id="RHEA-COMP:14570"/>
        <dbReference type="Rhea" id="RHEA-COMP:14573"/>
        <dbReference type="ChEBI" id="CHEBI:15377"/>
        <dbReference type="ChEBI" id="CHEBI:15378"/>
        <dbReference type="ChEBI" id="CHEBI:17790"/>
        <dbReference type="ChEBI" id="CHEBI:140522"/>
        <dbReference type="ChEBI" id="CHEBI:140523"/>
        <dbReference type="EC" id="3.1.1.11"/>
    </reaction>
</comment>
<evidence type="ECO:0000256" key="3">
    <source>
        <dbReference type="ARBA" id="ARBA00008891"/>
    </source>
</evidence>
<keyword evidence="8 11" id="KW-0063">Aspartyl esterase</keyword>
<evidence type="ECO:0000256" key="7">
    <source>
        <dbReference type="ARBA" id="ARBA00022801"/>
    </source>
</evidence>
<keyword evidence="14" id="KW-1185">Reference proteome</keyword>
<dbReference type="Gene3D" id="2.160.20.10">
    <property type="entry name" value="Single-stranded right-handed beta-helix, Pectin lyase-like"/>
    <property type="match status" value="1"/>
</dbReference>
<feature type="signal peptide" evidence="11">
    <location>
        <begin position="1"/>
        <end position="18"/>
    </location>
</feature>
<comment type="similarity">
    <text evidence="3">Belongs to the pectinesterase family.</text>
</comment>
<dbReference type="Pfam" id="PF01095">
    <property type="entry name" value="Pectinesterase"/>
    <property type="match status" value="1"/>
</dbReference>
<evidence type="ECO:0000256" key="5">
    <source>
        <dbReference type="ARBA" id="ARBA00022525"/>
    </source>
</evidence>
<dbReference type="InterPro" id="IPR033131">
    <property type="entry name" value="Pectinesterase_Asp_AS"/>
</dbReference>
<comment type="function">
    <text evidence="11">Involved in maceration and soft-rotting of plant tissue.</text>
</comment>
<dbReference type="GO" id="GO:0042545">
    <property type="term" value="P:cell wall modification"/>
    <property type="evidence" value="ECO:0007669"/>
    <property type="project" value="UniProtKB-UniRule"/>
</dbReference>
<keyword evidence="7 11" id="KW-0378">Hydrolase</keyword>
<keyword evidence="11" id="KW-0961">Cell wall biogenesis/degradation</keyword>